<keyword evidence="5" id="KW-0812">Transmembrane</keyword>
<feature type="signal peptide" evidence="8">
    <location>
        <begin position="1"/>
        <end position="25"/>
    </location>
</feature>
<reference evidence="9 10" key="1">
    <citation type="submission" date="2019-07" db="EMBL/GenBank/DDBJ databases">
        <authorList>
            <person name="Yang M."/>
            <person name="Zhao D."/>
            <person name="Xiang H."/>
        </authorList>
    </citation>
    <scope>NUCLEOTIDE SEQUENCE [LARGE SCALE GENOMIC DNA]</scope>
    <source>
        <strain evidence="9 10">IM1326</strain>
    </source>
</reference>
<dbReference type="PANTHER" id="PTHR30026:SF20">
    <property type="entry name" value="OUTER MEMBRANE PROTEIN TOLC"/>
    <property type="match status" value="1"/>
</dbReference>
<evidence type="ECO:0000256" key="2">
    <source>
        <dbReference type="ARBA" id="ARBA00007613"/>
    </source>
</evidence>
<dbReference type="EMBL" id="VJWL01000002">
    <property type="protein sequence ID" value="TRW48875.1"/>
    <property type="molecule type" value="Genomic_DNA"/>
</dbReference>
<dbReference type="GO" id="GO:1990281">
    <property type="term" value="C:efflux pump complex"/>
    <property type="evidence" value="ECO:0007669"/>
    <property type="project" value="TreeGrafter"/>
</dbReference>
<dbReference type="GO" id="GO:0015562">
    <property type="term" value="F:efflux transmembrane transporter activity"/>
    <property type="evidence" value="ECO:0007669"/>
    <property type="project" value="InterPro"/>
</dbReference>
<evidence type="ECO:0000256" key="3">
    <source>
        <dbReference type="ARBA" id="ARBA00022448"/>
    </source>
</evidence>
<gene>
    <name evidence="9" type="ORF">FM042_07790</name>
</gene>
<dbReference type="InterPro" id="IPR051906">
    <property type="entry name" value="TolC-like"/>
</dbReference>
<evidence type="ECO:0000256" key="6">
    <source>
        <dbReference type="ARBA" id="ARBA00023136"/>
    </source>
</evidence>
<proteinExistence type="inferred from homology"/>
<name>A0A552X1L6_9GAMM</name>
<dbReference type="GO" id="GO:0015288">
    <property type="term" value="F:porin activity"/>
    <property type="evidence" value="ECO:0007669"/>
    <property type="project" value="TreeGrafter"/>
</dbReference>
<dbReference type="InterPro" id="IPR003423">
    <property type="entry name" value="OMP_efflux"/>
</dbReference>
<comment type="caution">
    <text evidence="9">The sequence shown here is derived from an EMBL/GenBank/DDBJ whole genome shotgun (WGS) entry which is preliminary data.</text>
</comment>
<keyword evidence="7" id="KW-0998">Cell outer membrane</keyword>
<keyword evidence="6" id="KW-0472">Membrane</keyword>
<comment type="subcellular location">
    <subcellularLocation>
        <location evidence="1">Cell outer membrane</location>
    </subcellularLocation>
</comment>
<protein>
    <submittedName>
        <fullName evidence="9">TolC family protein</fullName>
    </submittedName>
</protein>
<dbReference type="Proteomes" id="UP000320359">
    <property type="component" value="Unassembled WGS sequence"/>
</dbReference>
<dbReference type="SUPFAM" id="SSF56954">
    <property type="entry name" value="Outer membrane efflux proteins (OEP)"/>
    <property type="match status" value="1"/>
</dbReference>
<evidence type="ECO:0000256" key="4">
    <source>
        <dbReference type="ARBA" id="ARBA00022452"/>
    </source>
</evidence>
<evidence type="ECO:0000256" key="5">
    <source>
        <dbReference type="ARBA" id="ARBA00022692"/>
    </source>
</evidence>
<dbReference type="AlphaFoldDB" id="A0A552X1L6"/>
<accession>A0A552X1L6</accession>
<keyword evidence="8" id="KW-0732">Signal</keyword>
<keyword evidence="3" id="KW-0813">Transport</keyword>
<evidence type="ECO:0000313" key="10">
    <source>
        <dbReference type="Proteomes" id="UP000320359"/>
    </source>
</evidence>
<keyword evidence="4" id="KW-1134">Transmembrane beta strand</keyword>
<dbReference type="PANTHER" id="PTHR30026">
    <property type="entry name" value="OUTER MEMBRANE PROTEIN TOLC"/>
    <property type="match status" value="1"/>
</dbReference>
<evidence type="ECO:0000256" key="7">
    <source>
        <dbReference type="ARBA" id="ARBA00023237"/>
    </source>
</evidence>
<organism evidence="9 10">
    <name type="scientific">Aliidiomarina halalkaliphila</name>
    <dbReference type="NCBI Taxonomy" id="2593535"/>
    <lineage>
        <taxon>Bacteria</taxon>
        <taxon>Pseudomonadati</taxon>
        <taxon>Pseudomonadota</taxon>
        <taxon>Gammaproteobacteria</taxon>
        <taxon>Alteromonadales</taxon>
        <taxon>Idiomarinaceae</taxon>
        <taxon>Aliidiomarina</taxon>
    </lineage>
</organism>
<feature type="chain" id="PRO_5022158962" evidence="8">
    <location>
        <begin position="26"/>
        <end position="436"/>
    </location>
</feature>
<dbReference type="GO" id="GO:0009279">
    <property type="term" value="C:cell outer membrane"/>
    <property type="evidence" value="ECO:0007669"/>
    <property type="project" value="UniProtKB-SubCell"/>
</dbReference>
<dbReference type="Pfam" id="PF02321">
    <property type="entry name" value="OEP"/>
    <property type="match status" value="1"/>
</dbReference>
<keyword evidence="10" id="KW-1185">Reference proteome</keyword>
<dbReference type="Gene3D" id="1.20.1600.10">
    <property type="entry name" value="Outer membrane efflux proteins (OEP)"/>
    <property type="match status" value="1"/>
</dbReference>
<sequence>MFLYRHPLRFCALLVVIFVSGCASYQPDYSAISATSNHQQAMPLPVDAEIADLIRHAQKYHPQVLAAKADLERAHANMTAAGAFMDPEVSLSQGINDSGYRTLALSQDIPIFQRRSMAIEQARAEHRAAEARLLQVQADLAANVVTAFSEFLYVQENLQLQNELISLLTHVVHVVEQQYAAGNGAMSDLLRAQNTRDAAQSDYENLKALKTSQQARLNSALGRDARAPLPSHFSLATTHQAYAHLPADADALYALANEQNATLLATQYELQALYVGRDVASRAGLPRLMLGVEYMDTDMGDGTFAGMVSFSLPIWRSNYRALQEAAGANIKSGEARLQAARLEVQAELSMALYQWREAERNRQLYGDVLVQRAEQAVASVLSQYSNSNATFADVVASQQEWLSFSLAYRRALANQLTAVATIQSLIVPAIDAEVSP</sequence>
<dbReference type="RefSeq" id="WP_143235861.1">
    <property type="nucleotide sequence ID" value="NZ_VJWL01000002.1"/>
</dbReference>
<dbReference type="OrthoDB" id="6397451at2"/>
<evidence type="ECO:0000256" key="1">
    <source>
        <dbReference type="ARBA" id="ARBA00004442"/>
    </source>
</evidence>
<comment type="similarity">
    <text evidence="2">Belongs to the outer membrane factor (OMF) (TC 1.B.17) family.</text>
</comment>
<evidence type="ECO:0000256" key="8">
    <source>
        <dbReference type="SAM" id="SignalP"/>
    </source>
</evidence>
<dbReference type="PROSITE" id="PS51257">
    <property type="entry name" value="PROKAR_LIPOPROTEIN"/>
    <property type="match status" value="1"/>
</dbReference>
<evidence type="ECO:0000313" key="9">
    <source>
        <dbReference type="EMBL" id="TRW48875.1"/>
    </source>
</evidence>